<evidence type="ECO:0000313" key="6">
    <source>
        <dbReference type="Proteomes" id="UP000646244"/>
    </source>
</evidence>
<proteinExistence type="predicted"/>
<feature type="domain" description="Carrier" evidence="4">
    <location>
        <begin position="543"/>
        <end position="617"/>
    </location>
</feature>
<dbReference type="PANTHER" id="PTHR45527:SF1">
    <property type="entry name" value="FATTY ACID SYNTHASE"/>
    <property type="match status" value="1"/>
</dbReference>
<protein>
    <recommendedName>
        <fullName evidence="4">Carrier domain-containing protein</fullName>
    </recommendedName>
</protein>
<dbReference type="Pfam" id="PF13193">
    <property type="entry name" value="AMP-binding_C"/>
    <property type="match status" value="1"/>
</dbReference>
<dbReference type="Pfam" id="PF00501">
    <property type="entry name" value="AMP-binding"/>
    <property type="match status" value="1"/>
</dbReference>
<comment type="caution">
    <text evidence="5">The sequence shown here is derived from an EMBL/GenBank/DDBJ whole genome shotgun (WGS) entry which is preliminary data.</text>
</comment>
<dbReference type="InterPro" id="IPR045851">
    <property type="entry name" value="AMP-bd_C_sf"/>
</dbReference>
<gene>
    <name evidence="5" type="ORF">GCM10010507_18550</name>
</gene>
<feature type="region of interest" description="Disordered" evidence="3">
    <location>
        <begin position="128"/>
        <end position="150"/>
    </location>
</feature>
<dbReference type="Pfam" id="PF00550">
    <property type="entry name" value="PP-binding"/>
    <property type="match status" value="1"/>
</dbReference>
<dbReference type="GO" id="GO:0031177">
    <property type="term" value="F:phosphopantetheine binding"/>
    <property type="evidence" value="ECO:0007669"/>
    <property type="project" value="InterPro"/>
</dbReference>
<dbReference type="PANTHER" id="PTHR45527">
    <property type="entry name" value="NONRIBOSOMAL PEPTIDE SYNTHETASE"/>
    <property type="match status" value="1"/>
</dbReference>
<feature type="region of interest" description="Disordered" evidence="3">
    <location>
        <begin position="509"/>
        <end position="545"/>
    </location>
</feature>
<dbReference type="GO" id="GO:0043041">
    <property type="term" value="P:amino acid activation for nonribosomal peptide biosynthetic process"/>
    <property type="evidence" value="ECO:0007669"/>
    <property type="project" value="TreeGrafter"/>
</dbReference>
<evidence type="ECO:0000313" key="5">
    <source>
        <dbReference type="EMBL" id="GHC43951.1"/>
    </source>
</evidence>
<dbReference type="NCBIfam" id="TIGR01733">
    <property type="entry name" value="AA-adenyl-dom"/>
    <property type="match status" value="1"/>
</dbReference>
<organism evidence="5 6">
    <name type="scientific">Streptomyces cinnamoneus</name>
    <name type="common">Streptoverticillium cinnamoneum</name>
    <dbReference type="NCBI Taxonomy" id="53446"/>
    <lineage>
        <taxon>Bacteria</taxon>
        <taxon>Bacillati</taxon>
        <taxon>Actinomycetota</taxon>
        <taxon>Actinomycetes</taxon>
        <taxon>Kitasatosporales</taxon>
        <taxon>Streptomycetaceae</taxon>
        <taxon>Streptomyces</taxon>
        <taxon>Streptomyces cinnamoneus group</taxon>
    </lineage>
</organism>
<dbReference type="InterPro" id="IPR010071">
    <property type="entry name" value="AA_adenyl_dom"/>
</dbReference>
<keyword evidence="1" id="KW-0596">Phosphopantetheine</keyword>
<evidence type="ECO:0000256" key="2">
    <source>
        <dbReference type="ARBA" id="ARBA00022553"/>
    </source>
</evidence>
<dbReference type="InterPro" id="IPR009081">
    <property type="entry name" value="PP-bd_ACP"/>
</dbReference>
<dbReference type="InterPro" id="IPR042099">
    <property type="entry name" value="ANL_N_sf"/>
</dbReference>
<dbReference type="InterPro" id="IPR036736">
    <property type="entry name" value="ACP-like_sf"/>
</dbReference>
<sequence>MGTGPLVGTGSPTVPELLARTARRTPDAPALITREGVISHRELDAHVERLARVLRGRGLGAGHRVAVLADRSWQAVTCPLAVLRAGAAYVPLDPAEPPERLRDLVARISPAAVLGRAEPLAGLSFPGVPAIPADHPGPEPGGTSGRAPSPGDLAYAMFTSGSTGAPKAVLVPHRAVAAATASLADLFDIGPADRVLHWTSLLWDTSGEEIYPALVRGAALVVDDRVEARSVPALLALVREHGVTVVDLSTAMWNELVDHLASGDEPLPPSLRLVVIGGEAAQARAVRRWSERVPDGVRLLNTYGQTETVMVTHAADIGGAAGRALGDDDPVPIGHPLPHVRQALTARTGGVAELWIGGPGVSWGYADRPDLTAAAFLPEPDGGGARRYRTGDLVRELPGGALAHAGRADRQLKIRGVRVEPAEVERAITSCPGVAAAAVVTVGQDRGQPRLLGAYVPSETGPATEQEVAEHCARRLSRALLPHRITAVAALPLLRTGKVDRTALRASLDAAPSPAAGPSPDSGPSPDAGQERDGQDGTGQDDGGASELASRIAELCGRTLGCPCGPDDSLFVLGGDSLTVTRLISQLYRETGAELTFRDVFDHASPRELALLIEGSEGERR</sequence>
<evidence type="ECO:0000256" key="1">
    <source>
        <dbReference type="ARBA" id="ARBA00022450"/>
    </source>
</evidence>
<dbReference type="GO" id="GO:0017000">
    <property type="term" value="P:antibiotic biosynthetic process"/>
    <property type="evidence" value="ECO:0007669"/>
    <property type="project" value="UniProtKB-ARBA"/>
</dbReference>
<dbReference type="PROSITE" id="PS50075">
    <property type="entry name" value="CARRIER"/>
    <property type="match status" value="1"/>
</dbReference>
<dbReference type="Gene3D" id="1.10.1200.10">
    <property type="entry name" value="ACP-like"/>
    <property type="match status" value="1"/>
</dbReference>
<accession>A0A918TDH4</accession>
<dbReference type="GO" id="GO:0044550">
    <property type="term" value="P:secondary metabolite biosynthetic process"/>
    <property type="evidence" value="ECO:0007669"/>
    <property type="project" value="TreeGrafter"/>
</dbReference>
<dbReference type="CDD" id="cd05930">
    <property type="entry name" value="A_NRPS"/>
    <property type="match status" value="1"/>
</dbReference>
<name>A0A918TDH4_STRCJ</name>
<dbReference type="SMART" id="SM00823">
    <property type="entry name" value="PKS_PP"/>
    <property type="match status" value="1"/>
</dbReference>
<reference evidence="5" key="1">
    <citation type="journal article" date="2014" name="Int. J. Syst. Evol. Microbiol.">
        <title>Complete genome sequence of Corynebacterium casei LMG S-19264T (=DSM 44701T), isolated from a smear-ripened cheese.</title>
        <authorList>
            <consortium name="US DOE Joint Genome Institute (JGI-PGF)"/>
            <person name="Walter F."/>
            <person name="Albersmeier A."/>
            <person name="Kalinowski J."/>
            <person name="Ruckert C."/>
        </authorList>
    </citation>
    <scope>NUCLEOTIDE SEQUENCE</scope>
    <source>
        <strain evidence="5">JCM 4633</strain>
    </source>
</reference>
<evidence type="ECO:0000259" key="4">
    <source>
        <dbReference type="PROSITE" id="PS50075"/>
    </source>
</evidence>
<dbReference type="InterPro" id="IPR000873">
    <property type="entry name" value="AMP-dep_synth/lig_dom"/>
</dbReference>
<reference evidence="5" key="2">
    <citation type="submission" date="2020-09" db="EMBL/GenBank/DDBJ databases">
        <authorList>
            <person name="Sun Q."/>
            <person name="Ohkuma M."/>
        </authorList>
    </citation>
    <scope>NUCLEOTIDE SEQUENCE</scope>
    <source>
        <strain evidence="5">JCM 4633</strain>
    </source>
</reference>
<dbReference type="GO" id="GO:0005737">
    <property type="term" value="C:cytoplasm"/>
    <property type="evidence" value="ECO:0007669"/>
    <property type="project" value="TreeGrafter"/>
</dbReference>
<dbReference type="AlphaFoldDB" id="A0A918TDH4"/>
<evidence type="ECO:0000256" key="3">
    <source>
        <dbReference type="SAM" id="MobiDB-lite"/>
    </source>
</evidence>
<dbReference type="InterPro" id="IPR020806">
    <property type="entry name" value="PKS_PP-bd"/>
</dbReference>
<dbReference type="RefSeq" id="WP_190109213.1">
    <property type="nucleotide sequence ID" value="NZ_BMVB01000005.1"/>
</dbReference>
<dbReference type="Gene3D" id="3.30.300.30">
    <property type="match status" value="1"/>
</dbReference>
<dbReference type="SUPFAM" id="SSF56801">
    <property type="entry name" value="Acetyl-CoA synthetase-like"/>
    <property type="match status" value="1"/>
</dbReference>
<keyword evidence="2" id="KW-0597">Phosphoprotein</keyword>
<dbReference type="Gene3D" id="3.40.50.12780">
    <property type="entry name" value="N-terminal domain of ligase-like"/>
    <property type="match status" value="1"/>
</dbReference>
<dbReference type="InterPro" id="IPR025110">
    <property type="entry name" value="AMP-bd_C"/>
</dbReference>
<dbReference type="EMBL" id="BMVB01000005">
    <property type="protein sequence ID" value="GHC43951.1"/>
    <property type="molecule type" value="Genomic_DNA"/>
</dbReference>
<dbReference type="SUPFAM" id="SSF47336">
    <property type="entry name" value="ACP-like"/>
    <property type="match status" value="1"/>
</dbReference>
<dbReference type="Proteomes" id="UP000646244">
    <property type="component" value="Unassembled WGS sequence"/>
</dbReference>